<accession>D9PUU6</accession>
<sequence>MQVKVEDFGFSEDKCMNYVLYRVSDIDDDVRRKLMERLEEDTEEDNGDLLITVFYAPEYFPFGSEEAKVRMDDFIAREEIEMTVFLSSVLED</sequence>
<dbReference type="Pfam" id="PF19024">
    <property type="entry name" value="DUF5750"/>
    <property type="match status" value="1"/>
</dbReference>
<dbReference type="PaxDb" id="79929-MTBMA_c03920"/>
<name>D9PUU6_METTM</name>
<protein>
    <submittedName>
        <fullName evidence="1">Uncharacterized protein</fullName>
    </submittedName>
</protein>
<evidence type="ECO:0000313" key="1">
    <source>
        <dbReference type="EMBL" id="ADL57993.1"/>
    </source>
</evidence>
<dbReference type="STRING" id="79929.MTBMA_c03920"/>
<keyword evidence="2" id="KW-1185">Reference proteome</keyword>
<proteinExistence type="predicted"/>
<dbReference type="HOGENOM" id="CLU_2433870_0_0_2"/>
<evidence type="ECO:0000313" key="2">
    <source>
        <dbReference type="Proteomes" id="UP000000345"/>
    </source>
</evidence>
<gene>
    <name evidence="1" type="ordered locus">MTBMA_c03920</name>
</gene>
<dbReference type="InterPro" id="IPR043962">
    <property type="entry name" value="DUF5750"/>
</dbReference>
<reference key="1">
    <citation type="submission" date="2009-08" db="EMBL/GenBank/DDBJ databases">
        <title>The genome sequence of Methanothermobacter marburgensis.</title>
        <authorList>
            <person name="Kaster A."/>
            <person name="Seedorf H."/>
            <person name="Goenrich M."/>
            <person name="Wiezer A."/>
            <person name="Liesegang H."/>
            <person name="Thauer R."/>
            <person name="Gottschalk G."/>
        </authorList>
    </citation>
    <scope>NUCLEOTIDE SEQUENCE</scope>
    <source>
        <strain>Marburg</strain>
    </source>
</reference>
<dbReference type="EMBL" id="CP001710">
    <property type="protein sequence ID" value="ADL57993.1"/>
    <property type="molecule type" value="Genomic_DNA"/>
</dbReference>
<dbReference type="Proteomes" id="UP000000345">
    <property type="component" value="Chromosome"/>
</dbReference>
<dbReference type="AlphaFoldDB" id="D9PUU6"/>
<dbReference type="KEGG" id="mmg:MTBMA_c03920"/>
<dbReference type="Gene3D" id="3.30.780.30">
    <property type="match status" value="1"/>
</dbReference>
<organism evidence="1 2">
    <name type="scientific">Methanothermobacter marburgensis (strain ATCC BAA-927 / DSM 2133 / JCM 14651 / NBRC 100331 / OCM 82 / Marburg)</name>
    <name type="common">Methanobacterium thermoautotrophicum</name>
    <dbReference type="NCBI Taxonomy" id="79929"/>
    <lineage>
        <taxon>Archaea</taxon>
        <taxon>Methanobacteriati</taxon>
        <taxon>Methanobacteriota</taxon>
        <taxon>Methanomada group</taxon>
        <taxon>Methanobacteria</taxon>
        <taxon>Methanobacteriales</taxon>
        <taxon>Methanobacteriaceae</taxon>
        <taxon>Methanothermobacter</taxon>
    </lineage>
</organism>
<reference evidence="1 2" key="2">
    <citation type="journal article" date="2010" name="J. Bacteriol.">
        <title>Complete genome sequence of Methanothermobacter marburgensis, a methanoarchaeon model organism.</title>
        <authorList>
            <person name="Liesegang H."/>
            <person name="Kaster A.K."/>
            <person name="Wiezer A."/>
            <person name="Goenrich M."/>
            <person name="Wollherr A."/>
            <person name="Seedorf H."/>
            <person name="Gottschalk G."/>
            <person name="Thauer R.K."/>
        </authorList>
    </citation>
    <scope>NUCLEOTIDE SEQUENCE [LARGE SCALE GENOMIC DNA]</scope>
    <source>
        <strain evidence="2">ATCC BAA-927 / DSM 2133 / JCM 14651 / NBRC 100331 / OCM 82 / Marburg</strain>
    </source>
</reference>